<feature type="transmembrane region" description="Helical" evidence="5">
    <location>
        <begin position="184"/>
        <end position="204"/>
    </location>
</feature>
<reference evidence="7 8" key="1">
    <citation type="submission" date="2007-08" db="EMBL/GenBank/DDBJ databases">
        <title>Complete sequence of Roseiflexus castenholzii DSM 13941.</title>
        <authorList>
            <consortium name="US DOE Joint Genome Institute"/>
            <person name="Copeland A."/>
            <person name="Lucas S."/>
            <person name="Lapidus A."/>
            <person name="Barry K."/>
            <person name="Glavina del Rio T."/>
            <person name="Dalin E."/>
            <person name="Tice H."/>
            <person name="Pitluck S."/>
            <person name="Thompson L.S."/>
            <person name="Brettin T."/>
            <person name="Bruce D."/>
            <person name="Detter J.C."/>
            <person name="Han C."/>
            <person name="Tapia R."/>
            <person name="Schmutz J."/>
            <person name="Larimer F."/>
            <person name="Land M."/>
            <person name="Hauser L."/>
            <person name="Kyrpides N."/>
            <person name="Mikhailova N."/>
            <person name="Bryant D.A."/>
            <person name="Hanada S."/>
            <person name="Tsukatani Y."/>
            <person name="Richardson P."/>
        </authorList>
    </citation>
    <scope>NUCLEOTIDE SEQUENCE [LARGE SCALE GENOMIC DNA]</scope>
    <source>
        <strain evidence="8">DSM 13941 / HLO8</strain>
    </source>
</reference>
<feature type="transmembrane region" description="Helical" evidence="5">
    <location>
        <begin position="56"/>
        <end position="76"/>
    </location>
</feature>
<dbReference type="Gene3D" id="1.20.1250.20">
    <property type="entry name" value="MFS general substrate transporter like domains"/>
    <property type="match status" value="2"/>
</dbReference>
<evidence type="ECO:0000256" key="3">
    <source>
        <dbReference type="ARBA" id="ARBA00022989"/>
    </source>
</evidence>
<dbReference type="GO" id="GO:0005886">
    <property type="term" value="C:plasma membrane"/>
    <property type="evidence" value="ECO:0007669"/>
    <property type="project" value="UniProtKB-SubCell"/>
</dbReference>
<evidence type="ECO:0000256" key="4">
    <source>
        <dbReference type="ARBA" id="ARBA00023136"/>
    </source>
</evidence>
<keyword evidence="4 5" id="KW-0472">Membrane</keyword>
<dbReference type="GO" id="GO:0022857">
    <property type="term" value="F:transmembrane transporter activity"/>
    <property type="evidence" value="ECO:0007669"/>
    <property type="project" value="InterPro"/>
</dbReference>
<dbReference type="OrthoDB" id="9810492at2"/>
<name>A7NRZ2_ROSCS</name>
<evidence type="ECO:0000256" key="5">
    <source>
        <dbReference type="SAM" id="Phobius"/>
    </source>
</evidence>
<dbReference type="SUPFAM" id="SSF103473">
    <property type="entry name" value="MFS general substrate transporter"/>
    <property type="match status" value="1"/>
</dbReference>
<dbReference type="InterPro" id="IPR020846">
    <property type="entry name" value="MFS_dom"/>
</dbReference>
<evidence type="ECO:0000256" key="2">
    <source>
        <dbReference type="ARBA" id="ARBA00022692"/>
    </source>
</evidence>
<evidence type="ECO:0000313" key="7">
    <source>
        <dbReference type="EMBL" id="ABU60338.1"/>
    </source>
</evidence>
<gene>
    <name evidence="7" type="ordered locus">Rcas_4313</name>
</gene>
<feature type="transmembrane region" description="Helical" evidence="5">
    <location>
        <begin position="20"/>
        <end position="44"/>
    </location>
</feature>
<dbReference type="AlphaFoldDB" id="A7NRZ2"/>
<dbReference type="STRING" id="383372.Rcas_4313"/>
<evidence type="ECO:0000313" key="8">
    <source>
        <dbReference type="Proteomes" id="UP000000263"/>
    </source>
</evidence>
<dbReference type="PROSITE" id="PS50850">
    <property type="entry name" value="MFS"/>
    <property type="match status" value="1"/>
</dbReference>
<feature type="transmembrane region" description="Helical" evidence="5">
    <location>
        <begin position="352"/>
        <end position="371"/>
    </location>
</feature>
<dbReference type="Pfam" id="PF07690">
    <property type="entry name" value="MFS_1"/>
    <property type="match status" value="2"/>
</dbReference>
<comment type="subcellular location">
    <subcellularLocation>
        <location evidence="1">Cell membrane</location>
        <topology evidence="1">Multi-pass membrane protein</topology>
    </subcellularLocation>
</comment>
<dbReference type="PANTHER" id="PTHR23525:SF1">
    <property type="entry name" value="NODULIN-LIKE DOMAIN-CONTAINING PROTEIN"/>
    <property type="match status" value="1"/>
</dbReference>
<dbReference type="RefSeq" id="WP_012122759.1">
    <property type="nucleotide sequence ID" value="NC_009767.1"/>
</dbReference>
<protein>
    <submittedName>
        <fullName evidence="7">Major facilitator superfamily MFS_1</fullName>
    </submittedName>
</protein>
<feature type="domain" description="Major facilitator superfamily (MFS) profile" evidence="6">
    <location>
        <begin position="18"/>
        <end position="407"/>
    </location>
</feature>
<keyword evidence="8" id="KW-1185">Reference proteome</keyword>
<feature type="transmembrane region" description="Helical" evidence="5">
    <location>
        <begin position="108"/>
        <end position="130"/>
    </location>
</feature>
<dbReference type="InterPro" id="IPR011701">
    <property type="entry name" value="MFS"/>
</dbReference>
<accession>A7NRZ2</accession>
<dbReference type="Proteomes" id="UP000000263">
    <property type="component" value="Chromosome"/>
</dbReference>
<dbReference type="eggNOG" id="COG2814">
    <property type="taxonomic scope" value="Bacteria"/>
</dbReference>
<evidence type="ECO:0000259" key="6">
    <source>
        <dbReference type="PROSITE" id="PS50850"/>
    </source>
</evidence>
<dbReference type="PANTHER" id="PTHR23525">
    <property type="entry name" value="TRANSPORTER, PUTATIVE-RELATED"/>
    <property type="match status" value="1"/>
</dbReference>
<organism evidence="7 8">
    <name type="scientific">Roseiflexus castenholzii (strain DSM 13941 / HLO8)</name>
    <dbReference type="NCBI Taxonomy" id="383372"/>
    <lineage>
        <taxon>Bacteria</taxon>
        <taxon>Bacillati</taxon>
        <taxon>Chloroflexota</taxon>
        <taxon>Chloroflexia</taxon>
        <taxon>Chloroflexales</taxon>
        <taxon>Roseiflexineae</taxon>
        <taxon>Roseiflexaceae</taxon>
        <taxon>Roseiflexus</taxon>
    </lineage>
</organism>
<keyword evidence="3 5" id="KW-1133">Transmembrane helix</keyword>
<dbReference type="InterPro" id="IPR036259">
    <property type="entry name" value="MFS_trans_sf"/>
</dbReference>
<dbReference type="EMBL" id="CP000804">
    <property type="protein sequence ID" value="ABU60338.1"/>
    <property type="molecule type" value="Genomic_DNA"/>
</dbReference>
<feature type="transmembrane region" description="Helical" evidence="5">
    <location>
        <begin position="377"/>
        <end position="400"/>
    </location>
</feature>
<feature type="transmembrane region" description="Helical" evidence="5">
    <location>
        <begin position="83"/>
        <end position="102"/>
    </location>
</feature>
<evidence type="ECO:0000256" key="1">
    <source>
        <dbReference type="ARBA" id="ARBA00004651"/>
    </source>
</evidence>
<dbReference type="HOGENOM" id="CLU_025894_0_0_0"/>
<proteinExistence type="predicted"/>
<dbReference type="KEGG" id="rca:Rcas_4313"/>
<keyword evidence="2 5" id="KW-0812">Transmembrane</keyword>
<feature type="transmembrane region" description="Helical" evidence="5">
    <location>
        <begin position="151"/>
        <end position="172"/>
    </location>
</feature>
<feature type="transmembrane region" description="Helical" evidence="5">
    <location>
        <begin position="230"/>
        <end position="248"/>
    </location>
</feature>
<feature type="transmembrane region" description="Helical" evidence="5">
    <location>
        <begin position="268"/>
        <end position="288"/>
    </location>
</feature>
<sequence>MFSFAARARATMARISPQVWRVLAHSLLFGLAGSIADLLFNFYLVSLGYGADTAGLMATVYRGAGALLGLPLGVLIDRFGARMLLVAGAIGFGVAYALLLMVSQLWALILFVFLAGAANVLALTAVVPLLTGITSAEERATVFGMNASAGLIIGLVGSSVGGLLPGAAALFLDVDARDTDAYRLALSVVVVLGFVSVAPVLVGFRARPVATETAATVAVEPQRPASPLRLLRFALPSLLLGIGGGLFLPFQNLFFRTVFGLNDAVVGVMLAMGALGMGLGALLGAPVAARMGLRRAAGTLRFGAVFAVALMFAPALPVVVVGYMLRGAFIAASYPLNDALVMQLTPARQRGVAISLLSVLWSLGWSASAWVSGQIQVTYGFTPALAASLVAYALSAWAIWTIREDER</sequence>